<dbReference type="InParanoid" id="A0A1D2VC48"/>
<dbReference type="RefSeq" id="XP_020045498.1">
    <property type="nucleotide sequence ID" value="XM_020193796.1"/>
</dbReference>
<dbReference type="STRING" id="1344418.A0A1D2VC48"/>
<dbReference type="EMBL" id="KV454487">
    <property type="protein sequence ID" value="ODV59191.1"/>
    <property type="molecule type" value="Genomic_DNA"/>
</dbReference>
<evidence type="ECO:0000313" key="8">
    <source>
        <dbReference type="EMBL" id="ODV59191.1"/>
    </source>
</evidence>
<organism evidence="8 9">
    <name type="scientific">Ascoidea rubescens DSM 1968</name>
    <dbReference type="NCBI Taxonomy" id="1344418"/>
    <lineage>
        <taxon>Eukaryota</taxon>
        <taxon>Fungi</taxon>
        <taxon>Dikarya</taxon>
        <taxon>Ascomycota</taxon>
        <taxon>Saccharomycotina</taxon>
        <taxon>Saccharomycetes</taxon>
        <taxon>Ascoideaceae</taxon>
        <taxon>Ascoidea</taxon>
    </lineage>
</organism>
<evidence type="ECO:0000256" key="7">
    <source>
        <dbReference type="SAM" id="MobiDB-lite"/>
    </source>
</evidence>
<dbReference type="PANTHER" id="PTHR13362:SF2">
    <property type="entry name" value="SMALL RIBOSOMAL SUBUNIT PROTEIN MS33"/>
    <property type="match status" value="1"/>
</dbReference>
<proteinExistence type="inferred from homology"/>
<protein>
    <recommendedName>
        <fullName evidence="6">Small ribosomal subunit protein mS33</fullName>
    </recommendedName>
</protein>
<dbReference type="GO" id="GO:0005763">
    <property type="term" value="C:mitochondrial small ribosomal subunit"/>
    <property type="evidence" value="ECO:0007669"/>
    <property type="project" value="EnsemblFungi"/>
</dbReference>
<evidence type="ECO:0000313" key="9">
    <source>
        <dbReference type="Proteomes" id="UP000095038"/>
    </source>
</evidence>
<dbReference type="GO" id="GO:0003735">
    <property type="term" value="F:structural constituent of ribosome"/>
    <property type="evidence" value="ECO:0007669"/>
    <property type="project" value="EnsemblFungi"/>
</dbReference>
<evidence type="ECO:0000256" key="1">
    <source>
        <dbReference type="ARBA" id="ARBA00004173"/>
    </source>
</evidence>
<dbReference type="InterPro" id="IPR013219">
    <property type="entry name" value="Ribosomal_mS33"/>
</dbReference>
<comment type="subcellular location">
    <subcellularLocation>
        <location evidence="1">Mitochondrion</location>
    </subcellularLocation>
</comment>
<keyword evidence="9" id="KW-1185">Reference proteome</keyword>
<comment type="similarity">
    <text evidence="2">Belongs to the mitochondrion-specific ribosomal protein mS33 family.</text>
</comment>
<keyword evidence="3" id="KW-0689">Ribosomal protein</keyword>
<accession>A0A1D2VC48</accession>
<evidence type="ECO:0000256" key="4">
    <source>
        <dbReference type="ARBA" id="ARBA00023128"/>
    </source>
</evidence>
<name>A0A1D2VC48_9ASCO</name>
<feature type="region of interest" description="Disordered" evidence="7">
    <location>
        <begin position="85"/>
        <end position="109"/>
    </location>
</feature>
<reference evidence="9" key="1">
    <citation type="submission" date="2016-05" db="EMBL/GenBank/DDBJ databases">
        <title>Comparative genomics of biotechnologically important yeasts.</title>
        <authorList>
            <consortium name="DOE Joint Genome Institute"/>
            <person name="Riley R."/>
            <person name="Haridas S."/>
            <person name="Wolfe K.H."/>
            <person name="Lopes M.R."/>
            <person name="Hittinger C.T."/>
            <person name="Goker M."/>
            <person name="Salamov A."/>
            <person name="Wisecaver J."/>
            <person name="Long T.M."/>
            <person name="Aerts A.L."/>
            <person name="Barry K."/>
            <person name="Choi C."/>
            <person name="Clum A."/>
            <person name="Coughlan A.Y."/>
            <person name="Deshpande S."/>
            <person name="Douglass A.P."/>
            <person name="Hanson S.J."/>
            <person name="Klenk H.-P."/>
            <person name="Labutti K."/>
            <person name="Lapidus A."/>
            <person name="Lindquist E."/>
            <person name="Lipzen A."/>
            <person name="Meier-Kolthoff J.P."/>
            <person name="Ohm R.A."/>
            <person name="Otillar R.P."/>
            <person name="Pangilinan J."/>
            <person name="Peng Y."/>
            <person name="Rokas A."/>
            <person name="Rosa C.A."/>
            <person name="Scheuner C."/>
            <person name="Sibirny A.A."/>
            <person name="Slot J.C."/>
            <person name="Stielow J.B."/>
            <person name="Sun H."/>
            <person name="Kurtzman C.P."/>
            <person name="Blackwell M."/>
            <person name="Grigoriev I.V."/>
            <person name="Jeffries T.W."/>
        </authorList>
    </citation>
    <scope>NUCLEOTIDE SEQUENCE [LARGE SCALE GENOMIC DNA]</scope>
    <source>
        <strain evidence="9">DSM 1968</strain>
    </source>
</reference>
<dbReference type="Proteomes" id="UP000095038">
    <property type="component" value="Unassembled WGS sequence"/>
</dbReference>
<sequence length="109" mass="12302">MKPIVLVPKHKLRILAKVTAEAFNQTYNPTCARTGAKYLRRNLKGPTIASYYGPTDFPSFKEYKKLFPDVTLYDDKEDHRLKKVAALKRRGKGAPPKKKAGPGGDKKKK</sequence>
<keyword evidence="4" id="KW-0496">Mitochondrion</keyword>
<evidence type="ECO:0000256" key="5">
    <source>
        <dbReference type="ARBA" id="ARBA00023274"/>
    </source>
</evidence>
<gene>
    <name evidence="8" type="ORF">ASCRUDRAFT_77276</name>
</gene>
<dbReference type="Pfam" id="PF08293">
    <property type="entry name" value="MRP-S33"/>
    <property type="match status" value="1"/>
</dbReference>
<evidence type="ECO:0000256" key="6">
    <source>
        <dbReference type="ARBA" id="ARBA00035132"/>
    </source>
</evidence>
<keyword evidence="5" id="KW-0687">Ribonucleoprotein</keyword>
<dbReference type="PANTHER" id="PTHR13362">
    <property type="entry name" value="MITOCHONDRIAL RIBOSOMAL PROTEIN S33"/>
    <property type="match status" value="1"/>
</dbReference>
<dbReference type="OrthoDB" id="2257454at2759"/>
<evidence type="ECO:0000256" key="2">
    <source>
        <dbReference type="ARBA" id="ARBA00008970"/>
    </source>
</evidence>
<dbReference type="AlphaFoldDB" id="A0A1D2VC48"/>
<evidence type="ECO:0000256" key="3">
    <source>
        <dbReference type="ARBA" id="ARBA00022980"/>
    </source>
</evidence>
<dbReference type="GeneID" id="30967432"/>
<dbReference type="FunCoup" id="A0A1D2VC48">
    <property type="interactions" value="213"/>
</dbReference>